<dbReference type="GO" id="GO:0000136">
    <property type="term" value="C:mannan polymerase complex"/>
    <property type="evidence" value="ECO:0007669"/>
    <property type="project" value="EnsemblFungi"/>
</dbReference>
<dbReference type="PANTHER" id="PTHR31306">
    <property type="entry name" value="ALPHA-1,6-MANNOSYLTRANSFERASE MNN11-RELATED"/>
    <property type="match status" value="1"/>
</dbReference>
<dbReference type="EMBL" id="LT598461">
    <property type="protein sequence ID" value="SCU97011.1"/>
    <property type="molecule type" value="Genomic_DNA"/>
</dbReference>
<keyword evidence="6" id="KW-1185">Reference proteome</keyword>
<organism evidence="5 6">
    <name type="scientific">Lachancea dasiensis</name>
    <dbReference type="NCBI Taxonomy" id="1072105"/>
    <lineage>
        <taxon>Eukaryota</taxon>
        <taxon>Fungi</taxon>
        <taxon>Dikarya</taxon>
        <taxon>Ascomycota</taxon>
        <taxon>Saccharomycotina</taxon>
        <taxon>Saccharomycetes</taxon>
        <taxon>Saccharomycetales</taxon>
        <taxon>Saccharomycetaceae</taxon>
        <taxon>Lachancea</taxon>
    </lineage>
</organism>
<dbReference type="InterPro" id="IPR008630">
    <property type="entry name" value="Glyco_trans_34"/>
</dbReference>
<dbReference type="Gene3D" id="3.90.550.10">
    <property type="entry name" value="Spore Coat Polysaccharide Biosynthesis Protein SpsA, Chain A"/>
    <property type="match status" value="1"/>
</dbReference>
<keyword evidence="4" id="KW-0812">Transmembrane</keyword>
<dbReference type="GO" id="GO:0006487">
    <property type="term" value="P:protein N-linked glycosylation"/>
    <property type="evidence" value="ECO:0007669"/>
    <property type="project" value="EnsemblFungi"/>
</dbReference>
<evidence type="ECO:0000256" key="1">
    <source>
        <dbReference type="ARBA" id="ARBA00005664"/>
    </source>
</evidence>
<dbReference type="Proteomes" id="UP000190274">
    <property type="component" value="Chromosome H"/>
</dbReference>
<dbReference type="InterPro" id="IPR029044">
    <property type="entry name" value="Nucleotide-diphossugar_trans"/>
</dbReference>
<evidence type="ECO:0000313" key="6">
    <source>
        <dbReference type="Proteomes" id="UP000190274"/>
    </source>
</evidence>
<dbReference type="GO" id="GO:0000032">
    <property type="term" value="P:cell wall mannoprotein biosynthetic process"/>
    <property type="evidence" value="ECO:0007669"/>
    <property type="project" value="EnsemblFungi"/>
</dbReference>
<evidence type="ECO:0000256" key="2">
    <source>
        <dbReference type="ARBA" id="ARBA00022676"/>
    </source>
</evidence>
<proteinExistence type="inferred from homology"/>
<name>A0A1G4K0Q1_9SACH</name>
<feature type="transmembrane region" description="Helical" evidence="4">
    <location>
        <begin position="38"/>
        <end position="59"/>
    </location>
</feature>
<gene>
    <name evidence="5" type="ORF">LADA_0H03950G</name>
</gene>
<keyword evidence="4" id="KW-1133">Transmembrane helix</keyword>
<dbReference type="GO" id="GO:0000009">
    <property type="term" value="F:alpha-1,6-mannosyltransferase activity"/>
    <property type="evidence" value="ECO:0007669"/>
    <property type="project" value="EnsemblFungi"/>
</dbReference>
<protein>
    <submittedName>
        <fullName evidence="5">LADA_0H03950g1_1</fullName>
    </submittedName>
</protein>
<keyword evidence="3" id="KW-0808">Transferase</keyword>
<evidence type="ECO:0000313" key="5">
    <source>
        <dbReference type="EMBL" id="SCU97011.1"/>
    </source>
</evidence>
<evidence type="ECO:0000256" key="3">
    <source>
        <dbReference type="ARBA" id="ARBA00022679"/>
    </source>
</evidence>
<dbReference type="Pfam" id="PF05637">
    <property type="entry name" value="Glyco_transf_34"/>
    <property type="match status" value="1"/>
</dbReference>
<sequence length="414" mass="47447">MALRPKRKVGVEPRSFVQRAVDNIKMVLVDSKRKRSQAFTFGCVAAVLTILYVLQAFVFQKSHYAHFLPQTHGHYLTEITTSRPLIFPAIENAPILKDLNLRGLHTLRIDIDGNKKYILKEDHQPTSDKEMKEITDNVEVVKRQYLDHGKMVFRKGSESPEIVVVTMIDYDNYDTTTLISVVQNRVDYAQRHRYGLYVRWAQEFIPTIEEQDLAKSYDYIKPLVIRAAMHAFPKAKYFWFLDQNALIMRTDLSLQNHLLDRKILDLAVMKNVPVIKDSNIKTYNHFVTEKAEIVLPRTNDGEIDASSFIVKSGMYGKAFLDYLGDQLIRGYNWPSLSASMAHALQWHPSFLAKTALVVPRTVASVFDPSKPVTENAAVDDFHYIEGDFVASFDGCKARKSCAEDVATFYQQVQK</sequence>
<comment type="similarity">
    <text evidence="1">Belongs to the glycosyltransferase 34 family.</text>
</comment>
<dbReference type="STRING" id="1266660.A0A1G4K0Q1"/>
<dbReference type="OrthoDB" id="205108at2759"/>
<keyword evidence="4" id="KW-0472">Membrane</keyword>
<dbReference type="PANTHER" id="PTHR31306:SF10">
    <property type="entry name" value="ALPHA-1,6-MANNOSYLTRANSFERASE MNN11-RELATED"/>
    <property type="match status" value="1"/>
</dbReference>
<reference evidence="5 6" key="1">
    <citation type="submission" date="2016-03" db="EMBL/GenBank/DDBJ databases">
        <authorList>
            <person name="Devillers H."/>
        </authorList>
    </citation>
    <scope>NUCLEOTIDE SEQUENCE [LARGE SCALE GENOMIC DNA]</scope>
    <source>
        <strain evidence="5">CBS 10888</strain>
    </source>
</reference>
<evidence type="ECO:0000256" key="4">
    <source>
        <dbReference type="SAM" id="Phobius"/>
    </source>
</evidence>
<accession>A0A1G4K0Q1</accession>
<dbReference type="AlphaFoldDB" id="A0A1G4K0Q1"/>
<keyword evidence="2" id="KW-0328">Glycosyltransferase</keyword>